<dbReference type="EMBL" id="JARVCO010000007">
    <property type="protein sequence ID" value="MDZ8118185.1"/>
    <property type="molecule type" value="Genomic_DNA"/>
</dbReference>
<proteinExistence type="inferred from homology"/>
<dbReference type="RefSeq" id="WP_322607984.1">
    <property type="nucleotide sequence ID" value="NZ_JARVCO010000007.1"/>
</dbReference>
<gene>
    <name evidence="5" type="ORF">P9H32_06040</name>
</gene>
<evidence type="ECO:0000256" key="2">
    <source>
        <dbReference type="ARBA" id="ARBA00022448"/>
    </source>
</evidence>
<dbReference type="SUPFAM" id="SSF54611">
    <property type="entry name" value="SecB-like"/>
    <property type="match status" value="1"/>
</dbReference>
<accession>A0ABU5MVJ6</accession>
<evidence type="ECO:0000313" key="6">
    <source>
        <dbReference type="Proteomes" id="UP001290861"/>
    </source>
</evidence>
<evidence type="ECO:0000256" key="3">
    <source>
        <dbReference type="ARBA" id="ARBA00022927"/>
    </source>
</evidence>
<keyword evidence="3" id="KW-0653">Protein transport</keyword>
<keyword evidence="2" id="KW-0813">Transport</keyword>
<keyword evidence="6" id="KW-1185">Reference proteome</keyword>
<dbReference type="Pfam" id="PF02556">
    <property type="entry name" value="SecB"/>
    <property type="match status" value="1"/>
</dbReference>
<sequence length="145" mass="16064">MKPSPLQLESYMFTRVHVDACDNPACQDIEGTGQFESNTHCQQHNEDASRWMVTVGLAFVQADGEECPPYTIDIEVVGFFHVADEFPEEKKISMVKANAPAILFGAIREMVANITSRGPYPRFDLPTVTFIDEAQPKAVKANGAE</sequence>
<keyword evidence="4" id="KW-0811">Translocation</keyword>
<dbReference type="InterPro" id="IPR003708">
    <property type="entry name" value="SecB"/>
</dbReference>
<organism evidence="5 6">
    <name type="scientific">Pontiella agarivorans</name>
    <dbReference type="NCBI Taxonomy" id="3038953"/>
    <lineage>
        <taxon>Bacteria</taxon>
        <taxon>Pseudomonadati</taxon>
        <taxon>Kiritimatiellota</taxon>
        <taxon>Kiritimatiellia</taxon>
        <taxon>Kiritimatiellales</taxon>
        <taxon>Pontiellaceae</taxon>
        <taxon>Pontiella</taxon>
    </lineage>
</organism>
<evidence type="ECO:0000256" key="4">
    <source>
        <dbReference type="ARBA" id="ARBA00023010"/>
    </source>
</evidence>
<protein>
    <submittedName>
        <fullName evidence="5">Protein-export chaperone SecB</fullName>
    </submittedName>
</protein>
<comment type="similarity">
    <text evidence="1">Belongs to the SecB family.</text>
</comment>
<dbReference type="InterPro" id="IPR035958">
    <property type="entry name" value="SecB-like_sf"/>
</dbReference>
<comment type="caution">
    <text evidence="5">The sequence shown here is derived from an EMBL/GenBank/DDBJ whole genome shotgun (WGS) entry which is preliminary data.</text>
</comment>
<dbReference type="Gene3D" id="3.10.420.10">
    <property type="entry name" value="SecB-like"/>
    <property type="match status" value="1"/>
</dbReference>
<evidence type="ECO:0000313" key="5">
    <source>
        <dbReference type="EMBL" id="MDZ8118185.1"/>
    </source>
</evidence>
<reference evidence="5 6" key="1">
    <citation type="journal article" date="2024" name="Appl. Environ. Microbiol.">
        <title>Pontiella agarivorans sp. nov., a novel marine anaerobic bacterium capable of degrading macroalgal polysaccharides and fixing nitrogen.</title>
        <authorList>
            <person name="Liu N."/>
            <person name="Kivenson V."/>
            <person name="Peng X."/>
            <person name="Cui Z."/>
            <person name="Lankiewicz T.S."/>
            <person name="Gosselin K.M."/>
            <person name="English C.J."/>
            <person name="Blair E.M."/>
            <person name="O'Malley M.A."/>
            <person name="Valentine D.L."/>
        </authorList>
    </citation>
    <scope>NUCLEOTIDE SEQUENCE [LARGE SCALE GENOMIC DNA]</scope>
    <source>
        <strain evidence="5 6">NLcol2</strain>
    </source>
</reference>
<dbReference type="Proteomes" id="UP001290861">
    <property type="component" value="Unassembled WGS sequence"/>
</dbReference>
<name>A0ABU5MVJ6_9BACT</name>
<evidence type="ECO:0000256" key="1">
    <source>
        <dbReference type="ARBA" id="ARBA00009990"/>
    </source>
</evidence>